<evidence type="ECO:0000256" key="7">
    <source>
        <dbReference type="SAM" id="Phobius"/>
    </source>
</evidence>
<comment type="similarity">
    <text evidence="6">Belongs to the ABC-4 integral membrane protein family.</text>
</comment>
<keyword evidence="2" id="KW-1003">Cell membrane</keyword>
<dbReference type="InterPro" id="IPR003838">
    <property type="entry name" value="ABC3_permease_C"/>
</dbReference>
<reference evidence="10 11" key="1">
    <citation type="journal article" date="2016" name="Nat. Commun.">
        <title>Thousands of microbial genomes shed light on interconnected biogeochemical processes in an aquifer system.</title>
        <authorList>
            <person name="Anantharaman K."/>
            <person name="Brown C.T."/>
            <person name="Hug L.A."/>
            <person name="Sharon I."/>
            <person name="Castelle C.J."/>
            <person name="Probst A.J."/>
            <person name="Thomas B.C."/>
            <person name="Singh A."/>
            <person name="Wilkins M.J."/>
            <person name="Karaoz U."/>
            <person name="Brodie E.L."/>
            <person name="Williams K.H."/>
            <person name="Hubbard S.S."/>
            <person name="Banfield J.F."/>
        </authorList>
    </citation>
    <scope>NUCLEOTIDE SEQUENCE [LARGE SCALE GENOMIC DNA]</scope>
</reference>
<dbReference type="GO" id="GO:0005886">
    <property type="term" value="C:plasma membrane"/>
    <property type="evidence" value="ECO:0007669"/>
    <property type="project" value="UniProtKB-SubCell"/>
</dbReference>
<evidence type="ECO:0000256" key="3">
    <source>
        <dbReference type="ARBA" id="ARBA00022692"/>
    </source>
</evidence>
<dbReference type="AlphaFoldDB" id="A0A1G2Q1X5"/>
<keyword evidence="3 7" id="KW-0812">Transmembrane</keyword>
<dbReference type="Proteomes" id="UP000177865">
    <property type="component" value="Unassembled WGS sequence"/>
</dbReference>
<evidence type="ECO:0000313" key="10">
    <source>
        <dbReference type="EMBL" id="OHA54029.1"/>
    </source>
</evidence>
<dbReference type="InterPro" id="IPR050250">
    <property type="entry name" value="Macrolide_Exporter_MacB"/>
</dbReference>
<dbReference type="PANTHER" id="PTHR30572">
    <property type="entry name" value="MEMBRANE COMPONENT OF TRANSPORTER-RELATED"/>
    <property type="match status" value="1"/>
</dbReference>
<evidence type="ECO:0008006" key="12">
    <source>
        <dbReference type="Google" id="ProtNLM"/>
    </source>
</evidence>
<evidence type="ECO:0000256" key="4">
    <source>
        <dbReference type="ARBA" id="ARBA00022989"/>
    </source>
</evidence>
<feature type="domain" description="ABC3 transporter permease C-terminal" evidence="8">
    <location>
        <begin position="268"/>
        <end position="392"/>
    </location>
</feature>
<dbReference type="InterPro" id="IPR025857">
    <property type="entry name" value="MacB_PCD"/>
</dbReference>
<feature type="transmembrane region" description="Helical" evidence="7">
    <location>
        <begin position="362"/>
        <end position="382"/>
    </location>
</feature>
<dbReference type="PANTHER" id="PTHR30572:SF4">
    <property type="entry name" value="ABC TRANSPORTER PERMEASE YTRF"/>
    <property type="match status" value="1"/>
</dbReference>
<keyword evidence="5 7" id="KW-0472">Membrane</keyword>
<evidence type="ECO:0000256" key="1">
    <source>
        <dbReference type="ARBA" id="ARBA00004651"/>
    </source>
</evidence>
<proteinExistence type="inferred from homology"/>
<dbReference type="GO" id="GO:0022857">
    <property type="term" value="F:transmembrane transporter activity"/>
    <property type="evidence" value="ECO:0007669"/>
    <property type="project" value="TreeGrafter"/>
</dbReference>
<evidence type="ECO:0000259" key="8">
    <source>
        <dbReference type="Pfam" id="PF02687"/>
    </source>
</evidence>
<protein>
    <recommendedName>
        <fullName evidence="12">ABC3 transporter permease protein domain-containing protein</fullName>
    </recommendedName>
</protein>
<evidence type="ECO:0000256" key="6">
    <source>
        <dbReference type="ARBA" id="ARBA00038076"/>
    </source>
</evidence>
<feature type="transmembrane region" description="Helical" evidence="7">
    <location>
        <begin position="309"/>
        <end position="334"/>
    </location>
</feature>
<keyword evidence="4 7" id="KW-1133">Transmembrane helix</keyword>
<evidence type="ECO:0000313" key="11">
    <source>
        <dbReference type="Proteomes" id="UP000177865"/>
    </source>
</evidence>
<accession>A0A1G2Q1X5</accession>
<organism evidence="10 11">
    <name type="scientific">Candidatus Terrybacteria bacterium RIFCSPLOWO2_01_FULL_58_14</name>
    <dbReference type="NCBI Taxonomy" id="1802369"/>
    <lineage>
        <taxon>Bacteria</taxon>
        <taxon>Candidatus Terryibacteriota</taxon>
    </lineage>
</organism>
<feature type="transmembrane region" description="Helical" evidence="7">
    <location>
        <begin position="21"/>
        <end position="45"/>
    </location>
</feature>
<sequence>MRASDIILLNVQSFRTRLMRAMLTVGGMSIGIGAVFFLVTLGFGLQQVLFESITTAESLLSLDVASQGDALKLDAKTIEEIASLPNVEEVSPVASLSAQAELQGVATDVVAQLVTPSYFRLQGMTLDFGSPFNEGDAEGVVVSSALLKAFNLEAAQGVGQELALTVFVPQVETEDRPESVRIVKAEPAPRIRGVVADDTTALLFVSSTTLPDVVVPSYQQAKVKVESEEYLNTVRDEILQKGFLVSALSDAIEEANRVFFVLQVVLGIFGVVALLVAAVGMFNTMTISLLERTQDVGIMKAIGASDRDVLFLFLSESFLMGLLGGFGGIGVGYVGGQALNLGLNILARTQDAEPLNVFAYPLWFIASIIALSALVGFSTGIFPARRAAHLKPLVALRYK</sequence>
<name>A0A1G2Q1X5_9BACT</name>
<dbReference type="Pfam" id="PF12704">
    <property type="entry name" value="MacB_PCD"/>
    <property type="match status" value="1"/>
</dbReference>
<feature type="domain" description="MacB-like periplasmic core" evidence="9">
    <location>
        <begin position="22"/>
        <end position="239"/>
    </location>
</feature>
<gene>
    <name evidence="10" type="ORF">A2991_01125</name>
</gene>
<evidence type="ECO:0000256" key="2">
    <source>
        <dbReference type="ARBA" id="ARBA00022475"/>
    </source>
</evidence>
<evidence type="ECO:0000259" key="9">
    <source>
        <dbReference type="Pfam" id="PF12704"/>
    </source>
</evidence>
<dbReference type="Pfam" id="PF02687">
    <property type="entry name" value="FtsX"/>
    <property type="match status" value="1"/>
</dbReference>
<dbReference type="EMBL" id="MHSZ01000003">
    <property type="protein sequence ID" value="OHA54029.1"/>
    <property type="molecule type" value="Genomic_DNA"/>
</dbReference>
<comment type="subcellular location">
    <subcellularLocation>
        <location evidence="1">Cell membrane</location>
        <topology evidence="1">Multi-pass membrane protein</topology>
    </subcellularLocation>
</comment>
<comment type="caution">
    <text evidence="10">The sequence shown here is derived from an EMBL/GenBank/DDBJ whole genome shotgun (WGS) entry which is preliminary data.</text>
</comment>
<feature type="transmembrane region" description="Helical" evidence="7">
    <location>
        <begin position="258"/>
        <end position="282"/>
    </location>
</feature>
<evidence type="ECO:0000256" key="5">
    <source>
        <dbReference type="ARBA" id="ARBA00023136"/>
    </source>
</evidence>